<dbReference type="InterPro" id="IPR036812">
    <property type="entry name" value="NAD(P)_OxRdtase_dom_sf"/>
</dbReference>
<evidence type="ECO:0000256" key="2">
    <source>
        <dbReference type="ARBA" id="ARBA00023002"/>
    </source>
</evidence>
<dbReference type="PROSITE" id="PS00798">
    <property type="entry name" value="ALDOKETO_REDUCTASE_1"/>
    <property type="match status" value="1"/>
</dbReference>
<evidence type="ECO:0000256" key="3">
    <source>
        <dbReference type="PIRSR" id="PIRSR000097-1"/>
    </source>
</evidence>
<dbReference type="CDD" id="cd19071">
    <property type="entry name" value="AKR_AKR1-5-like"/>
    <property type="match status" value="1"/>
</dbReference>
<dbReference type="Gene3D" id="3.20.20.100">
    <property type="entry name" value="NADP-dependent oxidoreductase domain"/>
    <property type="match status" value="1"/>
</dbReference>
<evidence type="ECO:0000259" key="6">
    <source>
        <dbReference type="Pfam" id="PF00248"/>
    </source>
</evidence>
<dbReference type="STRING" id="56484.A0A1Y2FLE3"/>
<dbReference type="InterPro" id="IPR023210">
    <property type="entry name" value="NADP_OxRdtase_dom"/>
</dbReference>
<dbReference type="AlphaFoldDB" id="A0A1Y2FLE3"/>
<evidence type="ECO:0000256" key="5">
    <source>
        <dbReference type="PIRSR" id="PIRSR000097-3"/>
    </source>
</evidence>
<dbReference type="PIRSF" id="PIRSF000097">
    <property type="entry name" value="AKR"/>
    <property type="match status" value="1"/>
</dbReference>
<dbReference type="GO" id="GO:0016491">
    <property type="term" value="F:oxidoreductase activity"/>
    <property type="evidence" value="ECO:0007669"/>
    <property type="project" value="UniProtKB-KW"/>
</dbReference>
<proteinExistence type="inferred from homology"/>
<dbReference type="GeneID" id="63788722"/>
<evidence type="ECO:0000313" key="8">
    <source>
        <dbReference type="Proteomes" id="UP000193685"/>
    </source>
</evidence>
<gene>
    <name evidence="7" type="ORF">BCR37DRAFT_407703</name>
</gene>
<dbReference type="InterPro" id="IPR018170">
    <property type="entry name" value="Aldo/ket_reductase_CS"/>
</dbReference>
<dbReference type="PANTHER" id="PTHR43827">
    <property type="entry name" value="2,5-DIKETO-D-GLUCONIC ACID REDUCTASE"/>
    <property type="match status" value="1"/>
</dbReference>
<feature type="binding site" evidence="4">
    <location>
        <position position="110"/>
    </location>
    <ligand>
        <name>substrate</name>
    </ligand>
</feature>
<accession>A0A1Y2FLE3</accession>
<dbReference type="PROSITE" id="PS00062">
    <property type="entry name" value="ALDOKETO_REDUCTASE_2"/>
    <property type="match status" value="1"/>
</dbReference>
<dbReference type="OMA" id="PRIHLGV"/>
<feature type="active site" description="Proton donor" evidence="3">
    <location>
        <position position="53"/>
    </location>
</feature>
<keyword evidence="8" id="KW-1185">Reference proteome</keyword>
<reference evidence="7 8" key="1">
    <citation type="submission" date="2016-07" db="EMBL/GenBank/DDBJ databases">
        <title>Pervasive Adenine N6-methylation of Active Genes in Fungi.</title>
        <authorList>
            <consortium name="DOE Joint Genome Institute"/>
            <person name="Mondo S.J."/>
            <person name="Dannebaum R.O."/>
            <person name="Kuo R.C."/>
            <person name="Labutti K."/>
            <person name="Haridas S."/>
            <person name="Kuo A."/>
            <person name="Salamov A."/>
            <person name="Ahrendt S.R."/>
            <person name="Lipzen A."/>
            <person name="Sullivan W."/>
            <person name="Andreopoulos W.B."/>
            <person name="Clum A."/>
            <person name="Lindquist E."/>
            <person name="Daum C."/>
            <person name="Ramamoorthy G.K."/>
            <person name="Gryganskyi A."/>
            <person name="Culley D."/>
            <person name="Magnuson J.K."/>
            <person name="James T.Y."/>
            <person name="O'Malley M.A."/>
            <person name="Stajich J.E."/>
            <person name="Spatafora J.W."/>
            <person name="Visel A."/>
            <person name="Grigoriev I.V."/>
        </authorList>
    </citation>
    <scope>NUCLEOTIDE SEQUENCE [LARGE SCALE GENOMIC DNA]</scope>
    <source>
        <strain evidence="7 8">12-1054</strain>
    </source>
</reference>
<dbReference type="FunFam" id="3.20.20.100:FF:000015">
    <property type="entry name" value="Oxidoreductase, aldo/keto reductase family"/>
    <property type="match status" value="1"/>
</dbReference>
<evidence type="ECO:0000313" key="7">
    <source>
        <dbReference type="EMBL" id="ORY84778.1"/>
    </source>
</evidence>
<feature type="domain" description="NADP-dependent oxidoreductase" evidence="6">
    <location>
        <begin position="31"/>
        <end position="263"/>
    </location>
</feature>
<dbReference type="OrthoDB" id="416253at2759"/>
<dbReference type="EMBL" id="MCFI01000005">
    <property type="protein sequence ID" value="ORY84778.1"/>
    <property type="molecule type" value="Genomic_DNA"/>
</dbReference>
<comment type="similarity">
    <text evidence="1">Belongs to the aldo/keto reductase family.</text>
</comment>
<name>A0A1Y2FLE3_PROLT</name>
<comment type="caution">
    <text evidence="7">The sequence shown here is derived from an EMBL/GenBank/DDBJ whole genome shotgun (WGS) entry which is preliminary data.</text>
</comment>
<dbReference type="RefSeq" id="XP_040726561.1">
    <property type="nucleotide sequence ID" value="XM_040872123.1"/>
</dbReference>
<protein>
    <submittedName>
        <fullName evidence="7">Putative aldo-keto reductase</fullName>
    </submittedName>
</protein>
<dbReference type="Proteomes" id="UP000193685">
    <property type="component" value="Unassembled WGS sequence"/>
</dbReference>
<dbReference type="Pfam" id="PF00248">
    <property type="entry name" value="Aldo_ket_red"/>
    <property type="match status" value="1"/>
</dbReference>
<sequence length="278" mass="31573">MSLSLTSRVTLNNGLSMPRLGFGVYMVSGQQCRQNVLEALEAGYRHIDSAEWYGNESECGDSIRASGIPRQDIFYTSKLMHNTNFERGCKDIRKSIEACGLGYIDLYLLHGPYPNKQARLDAWRALEDGVESGLIKSIGVSNFGERHLRELFDSNPKIKPVVNQIDLHPFMTRTSLVQFCKEHDIVLQAWGPLARAERWQDPTLQSIAKEYERSPAQVLLRWSLQHGYVPLPKSTHVERIKSNAQLWDFELSDATMAELDGLDEYLVTDWDPIGDKSV</sequence>
<organism evidence="7 8">
    <name type="scientific">Protomyces lactucae-debilis</name>
    <dbReference type="NCBI Taxonomy" id="2754530"/>
    <lineage>
        <taxon>Eukaryota</taxon>
        <taxon>Fungi</taxon>
        <taxon>Dikarya</taxon>
        <taxon>Ascomycota</taxon>
        <taxon>Taphrinomycotina</taxon>
        <taxon>Taphrinomycetes</taxon>
        <taxon>Taphrinales</taxon>
        <taxon>Protomycetaceae</taxon>
        <taxon>Protomyces</taxon>
    </lineage>
</organism>
<dbReference type="PROSITE" id="PS00063">
    <property type="entry name" value="ALDOKETO_REDUCTASE_3"/>
    <property type="match status" value="1"/>
</dbReference>
<dbReference type="InterPro" id="IPR020471">
    <property type="entry name" value="AKR"/>
</dbReference>
<dbReference type="PANTHER" id="PTHR43827:SF13">
    <property type="entry name" value="ALDO_KETO REDUCTASE FAMILY PROTEIN"/>
    <property type="match status" value="1"/>
</dbReference>
<evidence type="ECO:0000256" key="1">
    <source>
        <dbReference type="ARBA" id="ARBA00007905"/>
    </source>
</evidence>
<evidence type="ECO:0000256" key="4">
    <source>
        <dbReference type="PIRSR" id="PIRSR000097-2"/>
    </source>
</evidence>
<dbReference type="SUPFAM" id="SSF51430">
    <property type="entry name" value="NAD(P)-linked oxidoreductase"/>
    <property type="match status" value="1"/>
</dbReference>
<dbReference type="PRINTS" id="PR00069">
    <property type="entry name" value="ALDKETRDTASE"/>
</dbReference>
<keyword evidence="2" id="KW-0560">Oxidoreductase</keyword>
<feature type="site" description="Lowers pKa of active site Tyr" evidence="5">
    <location>
        <position position="78"/>
    </location>
</feature>